<accession>A0ABN9TX42</accession>
<feature type="region of interest" description="Disordered" evidence="1">
    <location>
        <begin position="827"/>
        <end position="846"/>
    </location>
</feature>
<feature type="compositionally biased region" description="Low complexity" evidence="1">
    <location>
        <begin position="182"/>
        <end position="220"/>
    </location>
</feature>
<evidence type="ECO:0000256" key="1">
    <source>
        <dbReference type="SAM" id="MobiDB-lite"/>
    </source>
</evidence>
<reference evidence="2" key="1">
    <citation type="submission" date="2023-10" db="EMBL/GenBank/DDBJ databases">
        <authorList>
            <person name="Chen Y."/>
            <person name="Shah S."/>
            <person name="Dougan E. K."/>
            <person name="Thang M."/>
            <person name="Chan C."/>
        </authorList>
    </citation>
    <scope>NUCLEOTIDE SEQUENCE [LARGE SCALE GENOMIC DNA]</scope>
</reference>
<dbReference type="EMBL" id="CAUYUJ010015184">
    <property type="protein sequence ID" value="CAK0850880.1"/>
    <property type="molecule type" value="Genomic_DNA"/>
</dbReference>
<feature type="region of interest" description="Disordered" evidence="1">
    <location>
        <begin position="402"/>
        <end position="453"/>
    </location>
</feature>
<feature type="compositionally biased region" description="Low complexity" evidence="1">
    <location>
        <begin position="833"/>
        <end position="846"/>
    </location>
</feature>
<keyword evidence="3" id="KW-1185">Reference proteome</keyword>
<sequence>MAAAARMLRHALPVSQGQALPAPRTEAPYAGSRRLAQRYEYKGTSFSGMVELHPQRLLTREGFKTNLLAAPGVLKVVDKSSKTSQGNRGDHVFEQNLEVHLHREPHITLEFEITRNNHMKHMEGRPYTETTMFKDTPKRHHAAAWRVLLHAVKGQGLLPQHARDNCKSCLARHGTWEDDVPPEGLEGIPLEPGFASPAGSSSSPTQAPGLPAAPGLASSPTQAPSRKPTFPYHFQNAPAMPGGQATASAARVEPCPTEASMSQGGRGVPLEPGFASSAGVEASIDQGGATGPPAKKSKAAPGGAAIAPAAQVSGGARQASCPEGLNYCEAGVTELRAFEWDGNIASLVKAQDLLLKGVERISDVLPEGRDLDGTEYETLGAEINCFAEVAEDARARMRTELEAARRPAGGEQAVAGESQGSGPGFASLATQGQRGEDKADAEKTPPGFDPEADWTEDAADVHQFDIAADLREELAEKPDGDPAAARESREVRAALGAKVLPIPDLLKLVQGQPMASNAALDDVRAMKSRGVEHVRYRAIDEPDDPEVQDNIDRMRREAWEKHEERRRTCARGLDTRDMFLGRELVYVKLVSAGAVPMTPNEFLNAASRRSLCVKDLSRPPPNAQAWEGRLRTLALREHYQTLFKELPDKAAQKFSPNQLVDDDGPSKALVGLVNHHSGEVVELDGCRTQRCLRKVAPGIASAAQFENPQFSRVQGGYTVGRRPEGRCEHGRRGSELFATAVGAQAQREAAAVNEGEDINPQVYMPAWARQRSRVCVPCEAVETHEWCRQSPVTTLGELFWDLGWTHMAKAIYAFYRTLRLVALKGGKNSSTKASSAPGFASASRPAGSAAAFGFTGSDLRAPRIRADYSCPATNPKVLVGDYIEAVGLSTAYVSSKTKQELLDEAEKCVTLVLLRDMRPPWLDHAFPQDLPGDGMLSKFTRPSFLYWDASFLDMLFGTALGSDLNDQAVSVDYQLAGVIARPLYECTQIVDASTGAACMNVASMSRLLRDTEGRGHYTCKECAERKQGADETPGFPSVALRALCLYPAVFGPDGEPTPLRAMTPHRVFAHAPLENWGWGVERVQRHVVTQANPAISTATPTWYTYNAEESEAIWIASSAYK</sequence>
<dbReference type="Proteomes" id="UP001189429">
    <property type="component" value="Unassembled WGS sequence"/>
</dbReference>
<feature type="compositionally biased region" description="Basic and acidic residues" evidence="1">
    <location>
        <begin position="434"/>
        <end position="443"/>
    </location>
</feature>
<evidence type="ECO:0000313" key="2">
    <source>
        <dbReference type="EMBL" id="CAK0850880.1"/>
    </source>
</evidence>
<comment type="caution">
    <text evidence="2">The sequence shown here is derived from an EMBL/GenBank/DDBJ whole genome shotgun (WGS) entry which is preliminary data.</text>
</comment>
<organism evidence="2 3">
    <name type="scientific">Prorocentrum cordatum</name>
    <dbReference type="NCBI Taxonomy" id="2364126"/>
    <lineage>
        <taxon>Eukaryota</taxon>
        <taxon>Sar</taxon>
        <taxon>Alveolata</taxon>
        <taxon>Dinophyceae</taxon>
        <taxon>Prorocentrales</taxon>
        <taxon>Prorocentraceae</taxon>
        <taxon>Prorocentrum</taxon>
    </lineage>
</organism>
<gene>
    <name evidence="2" type="ORF">PCOR1329_LOCUS43170</name>
</gene>
<feature type="region of interest" description="Disordered" evidence="1">
    <location>
        <begin position="177"/>
        <end position="275"/>
    </location>
</feature>
<proteinExistence type="predicted"/>
<name>A0ABN9TX42_9DINO</name>
<protein>
    <submittedName>
        <fullName evidence="2">Uncharacterized protein</fullName>
    </submittedName>
</protein>
<evidence type="ECO:0000313" key="3">
    <source>
        <dbReference type="Proteomes" id="UP001189429"/>
    </source>
</evidence>
<feature type="non-terminal residue" evidence="2">
    <location>
        <position position="1121"/>
    </location>
</feature>